<dbReference type="EMBL" id="AJ744850">
    <property type="protein sequence ID" value="CAG34012.1"/>
    <property type="molecule type" value="Genomic_DNA"/>
</dbReference>
<evidence type="ECO:0000313" key="1">
    <source>
        <dbReference type="EMBL" id="CAG34012.1"/>
    </source>
</evidence>
<proteinExistence type="predicted"/>
<organism evidence="1">
    <name type="scientific">Streptomyces ribosidificus</name>
    <dbReference type="NCBI Taxonomy" id="80859"/>
    <lineage>
        <taxon>Bacteria</taxon>
        <taxon>Bacillati</taxon>
        <taxon>Actinomycetota</taxon>
        <taxon>Actinomycetes</taxon>
        <taxon>Kitasatosporales</taxon>
        <taxon>Streptomycetaceae</taxon>
        <taxon>Streptomyces</taxon>
    </lineage>
</organism>
<sequence>MLAVPAFLGLLPRPGVGDDGRQPVRQRLIENRGSTGDLEVDVQNRGTPAVLFCSLLLHHLIFTHGQRQSEPDGVCPMLQPSGGFPPRLRAPSHLVKVMAPADRAA</sequence>
<dbReference type="AlphaFoldDB" id="Q2MFE1"/>
<reference evidence="1" key="1">
    <citation type="submission" date="2004-06" db="EMBL/GenBank/DDBJ databases">
        <title>Analysis and comparison of biosynthetic gene clusters for the 2-deoxy-inosamine containing aminoglycoside antibiotics ribostamycin, neomycin, lividomycin, paromomycin and butirosin.</title>
        <authorList>
            <person name="Aboshanab K."/>
            <person name="Schmidt-Beissner H."/>
            <person name="Wehmeier U."/>
            <person name="Piepersberg W."/>
            <person name="Welzel K."/>
            <person name="Vente A."/>
        </authorList>
    </citation>
    <scope>NUCLEOTIDE SEQUENCE</scope>
    <source>
        <strain evidence="1">NRRL B-11466</strain>
    </source>
</reference>
<accession>Q2MFE1</accession>
<name>Q2MFE1_STRRI</name>
<protein>
    <submittedName>
        <fullName evidence="1">Putative acylase</fullName>
    </submittedName>
</protein>